<evidence type="ECO:0000256" key="1">
    <source>
        <dbReference type="SAM" id="SignalP"/>
    </source>
</evidence>
<keyword evidence="3" id="KW-1185">Reference proteome</keyword>
<organism evidence="2 3">
    <name type="scientific">Aspergillus calidoustus</name>
    <dbReference type="NCBI Taxonomy" id="454130"/>
    <lineage>
        <taxon>Eukaryota</taxon>
        <taxon>Fungi</taxon>
        <taxon>Dikarya</taxon>
        <taxon>Ascomycota</taxon>
        <taxon>Pezizomycotina</taxon>
        <taxon>Eurotiomycetes</taxon>
        <taxon>Eurotiomycetidae</taxon>
        <taxon>Eurotiales</taxon>
        <taxon>Aspergillaceae</taxon>
        <taxon>Aspergillus</taxon>
        <taxon>Aspergillus subgen. Nidulantes</taxon>
    </lineage>
</organism>
<dbReference type="Proteomes" id="UP000054771">
    <property type="component" value="Unassembled WGS sequence"/>
</dbReference>
<accession>A0A0U5G4R4</accession>
<evidence type="ECO:0000313" key="3">
    <source>
        <dbReference type="Proteomes" id="UP000054771"/>
    </source>
</evidence>
<dbReference type="EMBL" id="CDMC01000005">
    <property type="protein sequence ID" value="CEL05901.1"/>
    <property type="molecule type" value="Genomic_DNA"/>
</dbReference>
<protein>
    <submittedName>
        <fullName evidence="2">Uncharacterized protein</fullName>
    </submittedName>
</protein>
<dbReference type="OrthoDB" id="10471135at2759"/>
<feature type="signal peptide" evidence="1">
    <location>
        <begin position="1"/>
        <end position="19"/>
    </location>
</feature>
<gene>
    <name evidence="2" type="ORF">ASPCAL07013</name>
</gene>
<name>A0A0U5G4R4_ASPCI</name>
<reference evidence="3" key="1">
    <citation type="journal article" date="2016" name="Genome Announc.">
        <title>Draft genome sequences of fungus Aspergillus calidoustus.</title>
        <authorList>
            <person name="Horn F."/>
            <person name="Linde J."/>
            <person name="Mattern D.J."/>
            <person name="Walther G."/>
            <person name="Guthke R."/>
            <person name="Scherlach K."/>
            <person name="Martin K."/>
            <person name="Brakhage A.A."/>
            <person name="Petzke L."/>
            <person name="Valiante V."/>
        </authorList>
    </citation>
    <scope>NUCLEOTIDE SEQUENCE [LARGE SCALE GENOMIC DNA]</scope>
    <source>
        <strain evidence="3">SF006504</strain>
    </source>
</reference>
<proteinExistence type="predicted"/>
<keyword evidence="1" id="KW-0732">Signal</keyword>
<feature type="chain" id="PRO_5006857532" evidence="1">
    <location>
        <begin position="20"/>
        <end position="122"/>
    </location>
</feature>
<dbReference type="AlphaFoldDB" id="A0A0U5G4R4"/>
<evidence type="ECO:0000313" key="2">
    <source>
        <dbReference type="EMBL" id="CEL05901.1"/>
    </source>
</evidence>
<sequence length="122" mass="12924">MHVFSTLLSLALLAAVGDAATGKRAVGLASREGFTTAAAPIAVITDEAGIQRELVQPSLIEEDLIAEDEDFYYYADITDIFNGGKPKPKDKCPKKCGKGKHCCPRHFCHASAGKTGKCLGGK</sequence>